<feature type="transmembrane region" description="Helical" evidence="8">
    <location>
        <begin position="298"/>
        <end position="317"/>
    </location>
</feature>
<dbReference type="PANTHER" id="PTHR22926">
    <property type="entry name" value="PHOSPHO-N-ACETYLMURAMOYL-PENTAPEPTIDE-TRANSFERASE"/>
    <property type="match status" value="1"/>
</dbReference>
<comment type="subcellular location">
    <subcellularLocation>
        <location evidence="1">Cell membrane</location>
        <topology evidence="1">Multi-pass membrane protein</topology>
    </subcellularLocation>
</comment>
<keyword evidence="3" id="KW-0808">Transferase</keyword>
<keyword evidence="5 8" id="KW-1133">Transmembrane helix</keyword>
<sequence>MPAWTAWLALSFVGALAGTWALRRYALAKGLMDQPGQRRSHAVVTPRGGGMSIVLVVLLAAVAAAWLFPPHRSSLLGFAAGLVVVAGIGWWDDHRPLSAALRLAVHALASAWLGWLSYRAGAGPFEAMFAAGSCVVLINVWNFMDGINGLAASQALLAAAAFALVLPFPAAWIAVALAGACMGFLPFNFPKARIFMGDGGSGSLGYVLAALMAWAVLAKGAAWWWAWVPLTAFLVDAGFTLVARMLARQRWWEPHAQHVYQGLARKLQSHGWVTFGYGCFSVFALVLFLLLGATQRSFAVPAVGAWLAFAMAIWFFLRKGLRDR</sequence>
<evidence type="ECO:0000313" key="9">
    <source>
        <dbReference type="EMBL" id="GHH51158.1"/>
    </source>
</evidence>
<evidence type="ECO:0000256" key="1">
    <source>
        <dbReference type="ARBA" id="ARBA00004651"/>
    </source>
</evidence>
<dbReference type="GO" id="GO:0005886">
    <property type="term" value="C:plasma membrane"/>
    <property type="evidence" value="ECO:0007669"/>
    <property type="project" value="UniProtKB-SubCell"/>
</dbReference>
<evidence type="ECO:0000256" key="8">
    <source>
        <dbReference type="SAM" id="Phobius"/>
    </source>
</evidence>
<accession>A0A919F6Y5</accession>
<dbReference type="EMBL" id="BNBA01000007">
    <property type="protein sequence ID" value="GHH51158.1"/>
    <property type="molecule type" value="Genomic_DNA"/>
</dbReference>
<reference evidence="9" key="2">
    <citation type="submission" date="2020-09" db="EMBL/GenBank/DDBJ databases">
        <authorList>
            <person name="Sun Q."/>
            <person name="Ohkuma M."/>
        </authorList>
    </citation>
    <scope>NUCLEOTIDE SEQUENCE</scope>
    <source>
        <strain evidence="9">JCM 13306</strain>
    </source>
</reference>
<dbReference type="PANTHER" id="PTHR22926:SF3">
    <property type="entry name" value="UNDECAPRENYL-PHOSPHATE ALPHA-N-ACETYLGLUCOSAMINYL 1-PHOSPHATE TRANSFERASE"/>
    <property type="match status" value="1"/>
</dbReference>
<feature type="transmembrane region" description="Helical" evidence="8">
    <location>
        <begin position="156"/>
        <end position="187"/>
    </location>
</feature>
<evidence type="ECO:0000256" key="5">
    <source>
        <dbReference type="ARBA" id="ARBA00022989"/>
    </source>
</evidence>
<keyword evidence="7" id="KW-0460">Magnesium</keyword>
<feature type="transmembrane region" description="Helical" evidence="8">
    <location>
        <begin position="75"/>
        <end position="91"/>
    </location>
</feature>
<feature type="binding site" evidence="7">
    <location>
        <position position="198"/>
    </location>
    <ligand>
        <name>Mg(2+)</name>
        <dbReference type="ChEBI" id="CHEBI:18420"/>
    </ligand>
</feature>
<dbReference type="Proteomes" id="UP000623958">
    <property type="component" value="Unassembled WGS sequence"/>
</dbReference>
<feature type="binding site" evidence="7">
    <location>
        <position position="142"/>
    </location>
    <ligand>
        <name>Mg(2+)</name>
        <dbReference type="ChEBI" id="CHEBI:18420"/>
    </ligand>
</feature>
<keyword evidence="2" id="KW-1003">Cell membrane</keyword>
<dbReference type="GO" id="GO:0044038">
    <property type="term" value="P:cell wall macromolecule biosynthetic process"/>
    <property type="evidence" value="ECO:0007669"/>
    <property type="project" value="TreeGrafter"/>
</dbReference>
<keyword evidence="6 8" id="KW-0472">Membrane</keyword>
<dbReference type="GO" id="GO:0071555">
    <property type="term" value="P:cell wall organization"/>
    <property type="evidence" value="ECO:0007669"/>
    <property type="project" value="TreeGrafter"/>
</dbReference>
<dbReference type="InterPro" id="IPR000715">
    <property type="entry name" value="Glycosyl_transferase_4"/>
</dbReference>
<evidence type="ECO:0000256" key="7">
    <source>
        <dbReference type="PIRSR" id="PIRSR600715-1"/>
    </source>
</evidence>
<name>A0A919F6Y5_9XANT</name>
<feature type="transmembrane region" description="Helical" evidence="8">
    <location>
        <begin position="97"/>
        <end position="118"/>
    </location>
</feature>
<feature type="transmembrane region" description="Helical" evidence="8">
    <location>
        <begin position="272"/>
        <end position="292"/>
    </location>
</feature>
<dbReference type="Pfam" id="PF00953">
    <property type="entry name" value="Glycos_transf_4"/>
    <property type="match status" value="1"/>
</dbReference>
<comment type="cofactor">
    <cofactor evidence="7">
        <name>Mg(2+)</name>
        <dbReference type="ChEBI" id="CHEBI:18420"/>
    </cofactor>
</comment>
<dbReference type="AlphaFoldDB" id="A0A919F6Y5"/>
<protein>
    <submittedName>
        <fullName evidence="9">LPS biosynthesis protein</fullName>
    </submittedName>
</protein>
<keyword evidence="10" id="KW-1185">Reference proteome</keyword>
<evidence type="ECO:0000256" key="2">
    <source>
        <dbReference type="ARBA" id="ARBA00022475"/>
    </source>
</evidence>
<keyword evidence="7" id="KW-0479">Metal-binding</keyword>
<dbReference type="RefSeq" id="WP_434025691.1">
    <property type="nucleotide sequence ID" value="NZ_BNBA01000007.1"/>
</dbReference>
<evidence type="ECO:0000256" key="4">
    <source>
        <dbReference type="ARBA" id="ARBA00022692"/>
    </source>
</evidence>
<feature type="transmembrane region" description="Helical" evidence="8">
    <location>
        <begin position="125"/>
        <end position="144"/>
    </location>
</feature>
<gene>
    <name evidence="9" type="primary">rfb303</name>
    <name evidence="9" type="ORF">GCM10009090_13050</name>
</gene>
<comment type="caution">
    <text evidence="9">The sequence shown here is derived from an EMBL/GenBank/DDBJ whole genome shotgun (WGS) entry which is preliminary data.</text>
</comment>
<feature type="transmembrane region" description="Helical" evidence="8">
    <location>
        <begin position="49"/>
        <end position="68"/>
    </location>
</feature>
<keyword evidence="4 8" id="KW-0812">Transmembrane</keyword>
<dbReference type="GO" id="GO:0046872">
    <property type="term" value="F:metal ion binding"/>
    <property type="evidence" value="ECO:0007669"/>
    <property type="project" value="UniProtKB-KW"/>
</dbReference>
<proteinExistence type="predicted"/>
<evidence type="ECO:0000256" key="3">
    <source>
        <dbReference type="ARBA" id="ARBA00022679"/>
    </source>
</evidence>
<dbReference type="CDD" id="cd06854">
    <property type="entry name" value="GT_WbpL_WbcO_like"/>
    <property type="match status" value="1"/>
</dbReference>
<feature type="transmembrane region" description="Helical" evidence="8">
    <location>
        <begin position="223"/>
        <end position="243"/>
    </location>
</feature>
<organism evidence="9 10">
    <name type="scientific">Xanthomonas boreopolis</name>
    <dbReference type="NCBI Taxonomy" id="86183"/>
    <lineage>
        <taxon>Bacteria</taxon>
        <taxon>Pseudomonadati</taxon>
        <taxon>Pseudomonadota</taxon>
        <taxon>Gammaproteobacteria</taxon>
        <taxon>Lysobacterales</taxon>
        <taxon>Lysobacteraceae</taxon>
        <taxon>Xanthomonas</taxon>
    </lineage>
</organism>
<reference evidence="9" key="1">
    <citation type="journal article" date="2014" name="Int. J. Syst. Evol. Microbiol.">
        <title>Complete genome sequence of Corynebacterium casei LMG S-19264T (=DSM 44701T), isolated from a smear-ripened cheese.</title>
        <authorList>
            <consortium name="US DOE Joint Genome Institute (JGI-PGF)"/>
            <person name="Walter F."/>
            <person name="Albersmeier A."/>
            <person name="Kalinowski J."/>
            <person name="Ruckert C."/>
        </authorList>
    </citation>
    <scope>NUCLEOTIDE SEQUENCE</scope>
    <source>
        <strain evidence="9">JCM 13306</strain>
    </source>
</reference>
<dbReference type="GO" id="GO:0009103">
    <property type="term" value="P:lipopolysaccharide biosynthetic process"/>
    <property type="evidence" value="ECO:0007669"/>
    <property type="project" value="TreeGrafter"/>
</dbReference>
<evidence type="ECO:0000313" key="10">
    <source>
        <dbReference type="Proteomes" id="UP000623958"/>
    </source>
</evidence>
<evidence type="ECO:0000256" key="6">
    <source>
        <dbReference type="ARBA" id="ARBA00023136"/>
    </source>
</evidence>
<dbReference type="GO" id="GO:0016780">
    <property type="term" value="F:phosphotransferase activity, for other substituted phosphate groups"/>
    <property type="evidence" value="ECO:0007669"/>
    <property type="project" value="InterPro"/>
</dbReference>